<keyword evidence="2" id="KW-1185">Reference proteome</keyword>
<name>A0ACD3AN64_9AGAR</name>
<protein>
    <submittedName>
        <fullName evidence="1">Uncharacterized protein</fullName>
    </submittedName>
</protein>
<dbReference type="EMBL" id="ML208384">
    <property type="protein sequence ID" value="TFK67138.1"/>
    <property type="molecule type" value="Genomic_DNA"/>
</dbReference>
<sequence length="213" mass="24076">MKRSATQSVQVVSYGPVCATFVRWPRGRPHRGFSTNPAPSHHLRHPYSTMMDIKTLCQGRHRLGSSSNPRKTGESFHFFPAVFQSQVFCQVDQQYGERCGRLKERPGVPGTRRSLRGPGSRADIPNQRNFDLRPCWALFIGHSSLQLNRYLANYGLFVFSAGSGNVAAVFTPTSHPHHSTISKKKRKKKKPNTYIPSRRLLSIHNPPLPNFIV</sequence>
<evidence type="ECO:0000313" key="2">
    <source>
        <dbReference type="Proteomes" id="UP000308600"/>
    </source>
</evidence>
<evidence type="ECO:0000313" key="1">
    <source>
        <dbReference type="EMBL" id="TFK67138.1"/>
    </source>
</evidence>
<proteinExistence type="predicted"/>
<dbReference type="Proteomes" id="UP000308600">
    <property type="component" value="Unassembled WGS sequence"/>
</dbReference>
<organism evidence="1 2">
    <name type="scientific">Pluteus cervinus</name>
    <dbReference type="NCBI Taxonomy" id="181527"/>
    <lineage>
        <taxon>Eukaryota</taxon>
        <taxon>Fungi</taxon>
        <taxon>Dikarya</taxon>
        <taxon>Basidiomycota</taxon>
        <taxon>Agaricomycotina</taxon>
        <taxon>Agaricomycetes</taxon>
        <taxon>Agaricomycetidae</taxon>
        <taxon>Agaricales</taxon>
        <taxon>Pluteineae</taxon>
        <taxon>Pluteaceae</taxon>
        <taxon>Pluteus</taxon>
    </lineage>
</organism>
<gene>
    <name evidence="1" type="ORF">BDN72DRAFT_114078</name>
</gene>
<accession>A0ACD3AN64</accession>
<reference evidence="1 2" key="1">
    <citation type="journal article" date="2019" name="Nat. Ecol. Evol.">
        <title>Megaphylogeny resolves global patterns of mushroom evolution.</title>
        <authorList>
            <person name="Varga T."/>
            <person name="Krizsan K."/>
            <person name="Foldi C."/>
            <person name="Dima B."/>
            <person name="Sanchez-Garcia M."/>
            <person name="Sanchez-Ramirez S."/>
            <person name="Szollosi G.J."/>
            <person name="Szarkandi J.G."/>
            <person name="Papp V."/>
            <person name="Albert L."/>
            <person name="Andreopoulos W."/>
            <person name="Angelini C."/>
            <person name="Antonin V."/>
            <person name="Barry K.W."/>
            <person name="Bougher N.L."/>
            <person name="Buchanan P."/>
            <person name="Buyck B."/>
            <person name="Bense V."/>
            <person name="Catcheside P."/>
            <person name="Chovatia M."/>
            <person name="Cooper J."/>
            <person name="Damon W."/>
            <person name="Desjardin D."/>
            <person name="Finy P."/>
            <person name="Geml J."/>
            <person name="Haridas S."/>
            <person name="Hughes K."/>
            <person name="Justo A."/>
            <person name="Karasinski D."/>
            <person name="Kautmanova I."/>
            <person name="Kiss B."/>
            <person name="Kocsube S."/>
            <person name="Kotiranta H."/>
            <person name="LaButti K.M."/>
            <person name="Lechner B.E."/>
            <person name="Liimatainen K."/>
            <person name="Lipzen A."/>
            <person name="Lukacs Z."/>
            <person name="Mihaltcheva S."/>
            <person name="Morgado L.N."/>
            <person name="Niskanen T."/>
            <person name="Noordeloos M.E."/>
            <person name="Ohm R.A."/>
            <person name="Ortiz-Santana B."/>
            <person name="Ovrebo C."/>
            <person name="Racz N."/>
            <person name="Riley R."/>
            <person name="Savchenko A."/>
            <person name="Shiryaev A."/>
            <person name="Soop K."/>
            <person name="Spirin V."/>
            <person name="Szebenyi C."/>
            <person name="Tomsovsky M."/>
            <person name="Tulloss R.E."/>
            <person name="Uehling J."/>
            <person name="Grigoriev I.V."/>
            <person name="Vagvolgyi C."/>
            <person name="Papp T."/>
            <person name="Martin F.M."/>
            <person name="Miettinen O."/>
            <person name="Hibbett D.S."/>
            <person name="Nagy L.G."/>
        </authorList>
    </citation>
    <scope>NUCLEOTIDE SEQUENCE [LARGE SCALE GENOMIC DNA]</scope>
    <source>
        <strain evidence="1 2">NL-1719</strain>
    </source>
</reference>